<keyword evidence="2" id="KW-0963">Cytoplasm</keyword>
<evidence type="ECO:0000256" key="6">
    <source>
        <dbReference type="SAM" id="MobiDB-lite"/>
    </source>
</evidence>
<name>A0AAV6Q5V5_SOLSE</name>
<evidence type="ECO:0000256" key="2">
    <source>
        <dbReference type="ARBA" id="ARBA00022490"/>
    </source>
</evidence>
<keyword evidence="4" id="KW-0966">Cell projection</keyword>
<evidence type="ECO:0000256" key="7">
    <source>
        <dbReference type="SAM" id="Phobius"/>
    </source>
</evidence>
<feature type="transmembrane region" description="Helical" evidence="7">
    <location>
        <begin position="131"/>
        <end position="154"/>
    </location>
</feature>
<dbReference type="InterPro" id="IPR000435">
    <property type="entry name" value="Tektins"/>
</dbReference>
<feature type="compositionally biased region" description="Polar residues" evidence="6">
    <location>
        <begin position="384"/>
        <end position="403"/>
    </location>
</feature>
<dbReference type="PANTHER" id="PTHR19960:SF12">
    <property type="entry name" value="TEKTIN-4"/>
    <property type="match status" value="1"/>
</dbReference>
<evidence type="ECO:0000256" key="8">
    <source>
        <dbReference type="SAM" id="SignalP"/>
    </source>
</evidence>
<dbReference type="GO" id="GO:0060271">
    <property type="term" value="P:cilium assembly"/>
    <property type="evidence" value="ECO:0007669"/>
    <property type="project" value="UniProtKB-UniRule"/>
</dbReference>
<keyword evidence="3 5" id="KW-0175">Coiled coil</keyword>
<dbReference type="EMBL" id="JAGKHQ010000018">
    <property type="protein sequence ID" value="KAG7485264.1"/>
    <property type="molecule type" value="Genomic_DNA"/>
</dbReference>
<dbReference type="AlphaFoldDB" id="A0AAV6Q5V5"/>
<dbReference type="GO" id="GO:0015630">
    <property type="term" value="C:microtubule cytoskeleton"/>
    <property type="evidence" value="ECO:0007669"/>
    <property type="project" value="UniProtKB-UniRule"/>
</dbReference>
<dbReference type="InterPro" id="IPR013106">
    <property type="entry name" value="Ig_V-set"/>
</dbReference>
<reference evidence="10 11" key="1">
    <citation type="journal article" date="2021" name="Sci. Rep.">
        <title>Chromosome anchoring in Senegalese sole (Solea senegalensis) reveals sex-associated markers and genome rearrangements in flatfish.</title>
        <authorList>
            <person name="Guerrero-Cozar I."/>
            <person name="Gomez-Garrido J."/>
            <person name="Berbel C."/>
            <person name="Martinez-Blanch J.F."/>
            <person name="Alioto T."/>
            <person name="Claros M.G."/>
            <person name="Gagnaire P.A."/>
            <person name="Manchado M."/>
        </authorList>
    </citation>
    <scope>NUCLEOTIDE SEQUENCE [LARGE SCALE GENOMIC DNA]</scope>
    <source>
        <strain evidence="10">Sse05_10M</strain>
    </source>
</reference>
<protein>
    <recommendedName>
        <fullName evidence="4">Tektin</fullName>
    </recommendedName>
</protein>
<keyword evidence="7" id="KW-0812">Transmembrane</keyword>
<evidence type="ECO:0000313" key="11">
    <source>
        <dbReference type="Proteomes" id="UP000693946"/>
    </source>
</evidence>
<keyword evidence="4" id="KW-0969">Cilium</keyword>
<sequence>MDVFYLILIFFIGGLWQTEAVSLTGELGKDVTVTCSHTNAFSNIKYFCKGACNDEDILISSSVGGEDAGGKYSISDEGNTFHVTISHLTEEDSGTYYCGIVRVGRDTYTKVILTVKKEDTGSDETITSSEMLVYIGAGLTLLSLVLVMALLIFFKHRNRNMVSRPHCDSRAVALMVPEQNPPVEPAVPQLSSGSATAGYRSAKYTPPEWFSNCHTILQQAGADCREAQSVQRLSKTLHRDTEAATQKTQAEGTRLLGDRLQDIHHWRSELQRHIERLQADTASLLALKTRLEKALDATETPYAISADNLNCRTRRPGPDLVRDSVEEELLKEVDLIRNIQALLKKTTAQVVTQIKRNREAKQTLELDWSDKYEAYNFDDRGGRYSNTSPDTQRHASSASMQDQVSNPAAWTKFTQDNLSVAVQEEQATSNLRMLVEQVLRDTTEDLRAQCSSVDQAFSQRCVEMKEAKAQLEIRLTEVLEQIGAQERNIVALQQAIHSKEAPLRVAQSRLYVRSLRPHMELCRDEPQLSLEGEVRQIDATVASLQQQLSDARGSLSHLEESRMALEKDVNCKTHSLFVDRDKCMTRREQFPTVSTLSGY</sequence>
<dbReference type="Pfam" id="PF03148">
    <property type="entry name" value="Tektin"/>
    <property type="match status" value="1"/>
</dbReference>
<dbReference type="SMART" id="SM00409">
    <property type="entry name" value="IG"/>
    <property type="match status" value="1"/>
</dbReference>
<evidence type="ECO:0000313" key="10">
    <source>
        <dbReference type="EMBL" id="KAG7485264.1"/>
    </source>
</evidence>
<evidence type="ECO:0000256" key="5">
    <source>
        <dbReference type="SAM" id="Coils"/>
    </source>
</evidence>
<keyword evidence="4" id="KW-0282">Flagellum</keyword>
<keyword evidence="8" id="KW-0732">Signal</keyword>
<comment type="similarity">
    <text evidence="1 4">Belongs to the tektin family.</text>
</comment>
<keyword evidence="11" id="KW-1185">Reference proteome</keyword>
<dbReference type="GO" id="GO:0005634">
    <property type="term" value="C:nucleus"/>
    <property type="evidence" value="ECO:0007669"/>
    <property type="project" value="TreeGrafter"/>
</dbReference>
<dbReference type="InterPro" id="IPR003599">
    <property type="entry name" value="Ig_sub"/>
</dbReference>
<dbReference type="GO" id="GO:0005930">
    <property type="term" value="C:axoneme"/>
    <property type="evidence" value="ECO:0007669"/>
    <property type="project" value="UniProtKB-SubCell"/>
</dbReference>
<dbReference type="InterPro" id="IPR048256">
    <property type="entry name" value="Tektin-like"/>
</dbReference>
<proteinExistence type="inferred from homology"/>
<gene>
    <name evidence="10" type="ORF">JOB18_006551</name>
</gene>
<evidence type="ECO:0000259" key="9">
    <source>
        <dbReference type="SMART" id="SM00409"/>
    </source>
</evidence>
<comment type="subcellular location">
    <subcellularLocation>
        <location evidence="4">Cytoplasm</location>
        <location evidence="4">Cytoskeleton</location>
        <location evidence="4">Cilium axoneme</location>
    </subcellularLocation>
</comment>
<comment type="caution">
    <text evidence="10">The sequence shown here is derived from an EMBL/GenBank/DDBJ whole genome shotgun (WGS) entry which is preliminary data.</text>
</comment>
<evidence type="ECO:0000256" key="3">
    <source>
        <dbReference type="ARBA" id="ARBA00023054"/>
    </source>
</evidence>
<accession>A0AAV6Q5V5</accession>
<dbReference type="Pfam" id="PF07686">
    <property type="entry name" value="V-set"/>
    <property type="match status" value="1"/>
</dbReference>
<feature type="domain" description="Immunoglobulin" evidence="9">
    <location>
        <begin position="20"/>
        <end position="116"/>
    </location>
</feature>
<feature type="coiled-coil region" evidence="5">
    <location>
        <begin position="461"/>
        <end position="495"/>
    </location>
</feature>
<feature type="region of interest" description="Disordered" evidence="6">
    <location>
        <begin position="379"/>
        <end position="403"/>
    </location>
</feature>
<dbReference type="PANTHER" id="PTHR19960">
    <property type="entry name" value="TEKTIN"/>
    <property type="match status" value="1"/>
</dbReference>
<dbReference type="GO" id="GO:0036126">
    <property type="term" value="C:sperm flagellum"/>
    <property type="evidence" value="ECO:0007669"/>
    <property type="project" value="TreeGrafter"/>
</dbReference>
<evidence type="ECO:0000256" key="4">
    <source>
        <dbReference type="RuleBase" id="RU367040"/>
    </source>
</evidence>
<evidence type="ECO:0000256" key="1">
    <source>
        <dbReference type="ARBA" id="ARBA00007209"/>
    </source>
</evidence>
<dbReference type="Proteomes" id="UP000693946">
    <property type="component" value="Linkage Group LG6"/>
</dbReference>
<feature type="signal peptide" evidence="8">
    <location>
        <begin position="1"/>
        <end position="20"/>
    </location>
</feature>
<keyword evidence="7" id="KW-1133">Transmembrane helix</keyword>
<dbReference type="GO" id="GO:0060294">
    <property type="term" value="P:cilium movement involved in cell motility"/>
    <property type="evidence" value="ECO:0007669"/>
    <property type="project" value="UniProtKB-UniRule"/>
</dbReference>
<organism evidence="10 11">
    <name type="scientific">Solea senegalensis</name>
    <name type="common">Senegalese sole</name>
    <dbReference type="NCBI Taxonomy" id="28829"/>
    <lineage>
        <taxon>Eukaryota</taxon>
        <taxon>Metazoa</taxon>
        <taxon>Chordata</taxon>
        <taxon>Craniata</taxon>
        <taxon>Vertebrata</taxon>
        <taxon>Euteleostomi</taxon>
        <taxon>Actinopterygii</taxon>
        <taxon>Neopterygii</taxon>
        <taxon>Teleostei</taxon>
        <taxon>Neoteleostei</taxon>
        <taxon>Acanthomorphata</taxon>
        <taxon>Carangaria</taxon>
        <taxon>Pleuronectiformes</taxon>
        <taxon>Pleuronectoidei</taxon>
        <taxon>Soleidae</taxon>
        <taxon>Solea</taxon>
    </lineage>
</organism>
<keyword evidence="7" id="KW-0472">Membrane</keyword>
<feature type="chain" id="PRO_5043910744" description="Tektin" evidence="8">
    <location>
        <begin position="21"/>
        <end position="599"/>
    </location>
</feature>